<evidence type="ECO:0000313" key="3">
    <source>
        <dbReference type="Proteomes" id="UP001379533"/>
    </source>
</evidence>
<protein>
    <submittedName>
        <fullName evidence="2">Type II toxin-antitoxin system RelE/ParE family toxin</fullName>
    </submittedName>
</protein>
<proteinExistence type="predicted"/>
<dbReference type="InterPro" id="IPR035093">
    <property type="entry name" value="RelE/ParE_toxin_dom_sf"/>
</dbReference>
<dbReference type="InterPro" id="IPR007712">
    <property type="entry name" value="RelE/ParE_toxin"/>
</dbReference>
<accession>A0ABZ2KGH4</accession>
<dbReference type="Proteomes" id="UP001379533">
    <property type="component" value="Chromosome"/>
</dbReference>
<dbReference type="Pfam" id="PF05016">
    <property type="entry name" value="ParE_toxin"/>
    <property type="match status" value="1"/>
</dbReference>
<organism evidence="2 3">
    <name type="scientific">Pendulispora brunnea</name>
    <dbReference type="NCBI Taxonomy" id="2905690"/>
    <lineage>
        <taxon>Bacteria</taxon>
        <taxon>Pseudomonadati</taxon>
        <taxon>Myxococcota</taxon>
        <taxon>Myxococcia</taxon>
        <taxon>Myxococcales</taxon>
        <taxon>Sorangiineae</taxon>
        <taxon>Pendulisporaceae</taxon>
        <taxon>Pendulispora</taxon>
    </lineage>
</organism>
<evidence type="ECO:0000313" key="2">
    <source>
        <dbReference type="EMBL" id="WXA96024.1"/>
    </source>
</evidence>
<dbReference type="RefSeq" id="WP_394846637.1">
    <property type="nucleotide sequence ID" value="NZ_CP089982.1"/>
</dbReference>
<keyword evidence="3" id="KW-1185">Reference proteome</keyword>
<evidence type="ECO:0000256" key="1">
    <source>
        <dbReference type="ARBA" id="ARBA00022649"/>
    </source>
</evidence>
<dbReference type="EMBL" id="CP089982">
    <property type="protein sequence ID" value="WXA96024.1"/>
    <property type="molecule type" value="Genomic_DNA"/>
</dbReference>
<dbReference type="Gene3D" id="3.30.2310.20">
    <property type="entry name" value="RelE-like"/>
    <property type="match status" value="1"/>
</dbReference>
<gene>
    <name evidence="2" type="ORF">LZC95_04120</name>
</gene>
<sequence length="97" mass="11552">MRLELSPRAMRELARREQWWREHRIAAPQLFADEFRAALDRIRSAPERGTVFLAESGRTYHRVLMARTRCYVYYRIIAGDHVLIASLWSAVRLQPRL</sequence>
<reference evidence="2 3" key="1">
    <citation type="submission" date="2021-12" db="EMBL/GenBank/DDBJ databases">
        <title>Discovery of the Pendulisporaceae a myxobacterial family with distinct sporulation behavior and unique specialized metabolism.</title>
        <authorList>
            <person name="Garcia R."/>
            <person name="Popoff A."/>
            <person name="Bader C.D."/>
            <person name="Loehr J."/>
            <person name="Walesch S."/>
            <person name="Walt C."/>
            <person name="Boldt J."/>
            <person name="Bunk B."/>
            <person name="Haeckl F.J.F.P.J."/>
            <person name="Gunesch A.P."/>
            <person name="Birkelbach J."/>
            <person name="Nuebel U."/>
            <person name="Pietschmann T."/>
            <person name="Bach T."/>
            <person name="Mueller R."/>
        </authorList>
    </citation>
    <scope>NUCLEOTIDE SEQUENCE [LARGE SCALE GENOMIC DNA]</scope>
    <source>
        <strain evidence="2 3">MSr12523</strain>
    </source>
</reference>
<name>A0ABZ2KGH4_9BACT</name>
<keyword evidence="1" id="KW-1277">Toxin-antitoxin system</keyword>